<protein>
    <submittedName>
        <fullName evidence="3">4-hydroxyphenylacetate 3-monooxygenase</fullName>
    </submittedName>
</protein>
<accession>A0A1V8RU42</accession>
<dbReference type="GO" id="GO:0004497">
    <property type="term" value="F:monooxygenase activity"/>
    <property type="evidence" value="ECO:0007669"/>
    <property type="project" value="UniProtKB-KW"/>
</dbReference>
<keyword evidence="4" id="KW-1185">Reference proteome</keyword>
<organism evidence="3 4">
    <name type="scientific">Manganibacter manganicus</name>
    <dbReference type="NCBI Taxonomy" id="1873176"/>
    <lineage>
        <taxon>Bacteria</taxon>
        <taxon>Pseudomonadati</taxon>
        <taxon>Pseudomonadota</taxon>
        <taxon>Alphaproteobacteria</taxon>
        <taxon>Hyphomicrobiales</taxon>
        <taxon>Phyllobacteriaceae</taxon>
        <taxon>Manganibacter</taxon>
    </lineage>
</organism>
<dbReference type="SMART" id="SM00903">
    <property type="entry name" value="Flavin_Reduct"/>
    <property type="match status" value="1"/>
</dbReference>
<dbReference type="GO" id="GO:0010181">
    <property type="term" value="F:FMN binding"/>
    <property type="evidence" value="ECO:0007669"/>
    <property type="project" value="InterPro"/>
</dbReference>
<dbReference type="PANTHER" id="PTHR30466:SF1">
    <property type="entry name" value="FMN REDUCTASE (NADH) RUTF"/>
    <property type="match status" value="1"/>
</dbReference>
<dbReference type="Pfam" id="PF01613">
    <property type="entry name" value="Flavin_Reduct"/>
    <property type="match status" value="1"/>
</dbReference>
<dbReference type="STRING" id="1873176.BFN67_13415"/>
<evidence type="ECO:0000313" key="3">
    <source>
        <dbReference type="EMBL" id="OQM76685.1"/>
    </source>
</evidence>
<keyword evidence="3" id="KW-0503">Monooxygenase</keyword>
<dbReference type="InterPro" id="IPR012349">
    <property type="entry name" value="Split_barrel_FMN-bd"/>
</dbReference>
<dbReference type="GO" id="GO:0006208">
    <property type="term" value="P:pyrimidine nucleobase catabolic process"/>
    <property type="evidence" value="ECO:0007669"/>
    <property type="project" value="TreeGrafter"/>
</dbReference>
<evidence type="ECO:0000313" key="4">
    <source>
        <dbReference type="Proteomes" id="UP000191905"/>
    </source>
</evidence>
<dbReference type="AlphaFoldDB" id="A0A1V8RU42"/>
<feature type="domain" description="Flavin reductase like" evidence="2">
    <location>
        <begin position="16"/>
        <end position="163"/>
    </location>
</feature>
<keyword evidence="1" id="KW-0560">Oxidoreductase</keyword>
<dbReference type="InterPro" id="IPR050268">
    <property type="entry name" value="NADH-dep_flavin_reductase"/>
</dbReference>
<dbReference type="OrthoDB" id="9789254at2"/>
<name>A0A1V8RU42_9HYPH</name>
<dbReference type="InterPro" id="IPR002563">
    <property type="entry name" value="Flavin_Rdtase-like_dom"/>
</dbReference>
<evidence type="ECO:0000256" key="1">
    <source>
        <dbReference type="ARBA" id="ARBA00023002"/>
    </source>
</evidence>
<dbReference type="RefSeq" id="WP_080918694.1">
    <property type="nucleotide sequence ID" value="NZ_MDET01000006.1"/>
</dbReference>
<comment type="caution">
    <text evidence="3">The sequence shown here is derived from an EMBL/GenBank/DDBJ whole genome shotgun (WGS) entry which is preliminary data.</text>
</comment>
<reference evidence="3 4" key="1">
    <citation type="journal article" date="2016" name="Int. J. Syst. Evol. Microbiol.">
        <title>Pseudaminobacter manganicus sp. nov., isolated from sludge of a manganese mine.</title>
        <authorList>
            <person name="Li J."/>
            <person name="Huang J."/>
            <person name="Liao S."/>
            <person name="Wang G."/>
        </authorList>
    </citation>
    <scope>NUCLEOTIDE SEQUENCE [LARGE SCALE GENOMIC DNA]</scope>
    <source>
        <strain evidence="3 4">JH-7</strain>
    </source>
</reference>
<dbReference type="SUPFAM" id="SSF50475">
    <property type="entry name" value="FMN-binding split barrel"/>
    <property type="match status" value="1"/>
</dbReference>
<sequence length="175" mass="18972">MLKKNDIGPQAYRDAMSQFAGHVHIVTTDGPAGRRGATVIAACSVSDTPPTILVCLNRENIKNDAFLKNGRFALNTLASHHRPLSVAFSGLTGLAPDERFALGQWETISTGAPTLTDALAVFDCELMDTKDIATHRVLFGKVTGLRTGDNLEPLIYHDRAYHVLTGRVPAFAEKE</sequence>
<dbReference type="GO" id="GO:0042602">
    <property type="term" value="F:riboflavin reductase (NADPH) activity"/>
    <property type="evidence" value="ECO:0007669"/>
    <property type="project" value="TreeGrafter"/>
</dbReference>
<evidence type="ECO:0000259" key="2">
    <source>
        <dbReference type="SMART" id="SM00903"/>
    </source>
</evidence>
<proteinExistence type="predicted"/>
<gene>
    <name evidence="3" type="ORF">BFN67_13415</name>
</gene>
<dbReference type="Proteomes" id="UP000191905">
    <property type="component" value="Unassembled WGS sequence"/>
</dbReference>
<dbReference type="Gene3D" id="2.30.110.10">
    <property type="entry name" value="Electron Transport, Fmn-binding Protein, Chain A"/>
    <property type="match status" value="1"/>
</dbReference>
<dbReference type="EMBL" id="MDET01000006">
    <property type="protein sequence ID" value="OQM76685.1"/>
    <property type="molecule type" value="Genomic_DNA"/>
</dbReference>
<dbReference type="PANTHER" id="PTHR30466">
    <property type="entry name" value="FLAVIN REDUCTASE"/>
    <property type="match status" value="1"/>
</dbReference>